<reference evidence="4" key="2">
    <citation type="submission" date="2022-08" db="EMBL/GenBank/DDBJ databases">
        <authorList>
            <person name="Poehlein A."/>
            <person name="Guzman J."/>
            <person name="Daniel R."/>
            <person name="Vilcinskas A."/>
        </authorList>
    </citation>
    <scope>NUCLEOTIDE SEQUENCE</scope>
    <source>
        <strain evidence="4">G314FT</strain>
    </source>
</reference>
<dbReference type="Proteomes" id="UP001058273">
    <property type="component" value="Chromosome"/>
</dbReference>
<dbReference type="InterPro" id="IPR021759">
    <property type="entry name" value="WxLIP_HBD"/>
</dbReference>
<feature type="domain" description="WxL Interacting Protein peptidoglycan binding" evidence="2">
    <location>
        <begin position="38"/>
        <end position="154"/>
    </location>
</feature>
<reference evidence="4" key="1">
    <citation type="submission" date="2022-08" db="EMBL/GenBank/DDBJ databases">
        <title>Genome sequence of Vagococcus luciliae DSM 112651.</title>
        <authorList>
            <person name="Juan G."/>
            <person name="Anja P."/>
            <person name="Rolf D."/>
            <person name="Kampfer P."/>
            <person name="Vilcinskas A."/>
        </authorList>
    </citation>
    <scope>NUCLEOTIDE SEQUENCE</scope>
    <source>
        <strain evidence="4">G314FT</strain>
    </source>
</reference>
<evidence type="ECO:0000313" key="4">
    <source>
        <dbReference type="EMBL" id="UUV98371.1"/>
    </source>
</evidence>
<gene>
    <name evidence="4" type="ORF">G314FT_04870</name>
</gene>
<evidence type="ECO:0000313" key="5">
    <source>
        <dbReference type="Proteomes" id="UP001058273"/>
    </source>
</evidence>
<sequence length="360" mass="41110">MKKNKISSIWLLFIIIFCIFSFGKTISIAEDNIGTAGFSFSINYPDNQLSDKGYLDLLMKPNQKSSFTLNLVNPSSEDVNVDISITGAKTNKNGVIEYTPNDIKNDDSLKFPFEKIVTGPNQVLLKPGETKDVKFDIVMPDSDFDGQIVGGISMIRSTKDDKNEKVEGTQIKNRYRYVAPVVLQVNKNEVLPKLEFRNIYPEQLNAKNTIFITYSNINATFFNDMSVEVSISKKGKDTVLYQTRKNNMRMAPNSLINFPVSMQGDKMEPGNYTANITVRGDKGIIEHWKEDFKISKDEADKYNERDVGLYEERKINWKLIIIITLSVIILVIIIYFILTKINNKKKSRNLSHKKNKKKSK</sequence>
<name>A0ABY5NXJ4_9ENTE</name>
<accession>A0ABY5NXJ4</accession>
<dbReference type="InterPro" id="IPR010317">
    <property type="entry name" value="WxLIP_PGBD"/>
</dbReference>
<evidence type="ECO:0000259" key="3">
    <source>
        <dbReference type="Pfam" id="PF11797"/>
    </source>
</evidence>
<dbReference type="EMBL" id="CP102451">
    <property type="protein sequence ID" value="UUV98371.1"/>
    <property type="molecule type" value="Genomic_DNA"/>
</dbReference>
<protein>
    <recommendedName>
        <fullName evidence="6">DUF3324 domain-containing protein</fullName>
    </recommendedName>
</protein>
<evidence type="ECO:0000259" key="2">
    <source>
        <dbReference type="Pfam" id="PF06030"/>
    </source>
</evidence>
<evidence type="ECO:0000256" key="1">
    <source>
        <dbReference type="SAM" id="Phobius"/>
    </source>
</evidence>
<dbReference type="Pfam" id="PF06030">
    <property type="entry name" value="WxLIP_PGBD"/>
    <property type="match status" value="1"/>
</dbReference>
<keyword evidence="1" id="KW-1133">Transmembrane helix</keyword>
<proteinExistence type="predicted"/>
<organism evidence="4 5">
    <name type="scientific">Vagococcus luciliae</name>
    <dbReference type="NCBI Taxonomy" id="2920380"/>
    <lineage>
        <taxon>Bacteria</taxon>
        <taxon>Bacillati</taxon>
        <taxon>Bacillota</taxon>
        <taxon>Bacilli</taxon>
        <taxon>Lactobacillales</taxon>
        <taxon>Enterococcaceae</taxon>
        <taxon>Vagococcus</taxon>
    </lineage>
</organism>
<dbReference type="RefSeq" id="WP_257701929.1">
    <property type="nucleotide sequence ID" value="NZ_CP102451.1"/>
</dbReference>
<dbReference type="Pfam" id="PF11797">
    <property type="entry name" value="WxLIP_HBD"/>
    <property type="match status" value="1"/>
</dbReference>
<evidence type="ECO:0008006" key="6">
    <source>
        <dbReference type="Google" id="ProtNLM"/>
    </source>
</evidence>
<keyword evidence="5" id="KW-1185">Reference proteome</keyword>
<feature type="domain" description="WxL Interacting Protein host binding" evidence="3">
    <location>
        <begin position="167"/>
        <end position="304"/>
    </location>
</feature>
<keyword evidence="1" id="KW-0812">Transmembrane</keyword>
<keyword evidence="1" id="KW-0472">Membrane</keyword>
<feature type="transmembrane region" description="Helical" evidence="1">
    <location>
        <begin position="317"/>
        <end position="338"/>
    </location>
</feature>